<dbReference type="Pfam" id="PF01370">
    <property type="entry name" value="Epimerase"/>
    <property type="match status" value="1"/>
</dbReference>
<gene>
    <name evidence="3" type="ORF">PPG34_04910</name>
</gene>
<comment type="caution">
    <text evidence="3">The sequence shown here is derived from an EMBL/GenBank/DDBJ whole genome shotgun (WGS) entry which is preliminary data.</text>
</comment>
<evidence type="ECO:0000256" key="1">
    <source>
        <dbReference type="ARBA" id="ARBA00007637"/>
    </source>
</evidence>
<dbReference type="EMBL" id="JAQOUE010000001">
    <property type="protein sequence ID" value="MDT7041680.1"/>
    <property type="molecule type" value="Genomic_DNA"/>
</dbReference>
<organism evidence="3 4">
    <name type="scientific">Candidatus Nitronereus thalassa</name>
    <dbReference type="NCBI Taxonomy" id="3020898"/>
    <lineage>
        <taxon>Bacteria</taxon>
        <taxon>Pseudomonadati</taxon>
        <taxon>Nitrospirota</taxon>
        <taxon>Nitrospiria</taxon>
        <taxon>Nitrospirales</taxon>
        <taxon>Nitrospiraceae</taxon>
        <taxon>Candidatus Nitronereus</taxon>
    </lineage>
</organism>
<evidence type="ECO:0000259" key="2">
    <source>
        <dbReference type="Pfam" id="PF01370"/>
    </source>
</evidence>
<name>A0ABU3K5K8_9BACT</name>
<evidence type="ECO:0000313" key="3">
    <source>
        <dbReference type="EMBL" id="MDT7041680.1"/>
    </source>
</evidence>
<sequence>MKRIAITGANGFIGKPLADFLERNGYSVTRIIRKTDSVPANNNKKTIAIGDLTKVSDWAPILEGIDTLIHLAAKVHVKQDRHHNPLSAFRRVNTDVTVNLAHHASKAGIKRFIYLSSIKVNGEFTMPGHPFSEDNTPAPQDAYAISKFEAENGLRELATLGTMEVVIILPPLVYGPKVKGNFLRMMEWLNKGRPLPLGAIHNKRSLLGLDNLLDFIKICTEHPHAANETFVVSDGVDLSTTELLEQIGDSLGKPARLFAVPRGLLKIGFRLMGKGSLIPRLLGSLQINMGKAKMLLGWKPPYDINEGLKKTAKDFLQSKED</sequence>
<keyword evidence="4" id="KW-1185">Reference proteome</keyword>
<comment type="similarity">
    <text evidence="1">Belongs to the NAD(P)-dependent epimerase/dehydratase family.</text>
</comment>
<protein>
    <submittedName>
        <fullName evidence="3">SDR family oxidoreductase</fullName>
    </submittedName>
</protein>
<evidence type="ECO:0000313" key="4">
    <source>
        <dbReference type="Proteomes" id="UP001250932"/>
    </source>
</evidence>
<accession>A0ABU3K5K8</accession>
<dbReference type="CDD" id="cd05232">
    <property type="entry name" value="UDP_G4E_4_SDR_e"/>
    <property type="match status" value="1"/>
</dbReference>
<feature type="domain" description="NAD-dependent epimerase/dehydratase" evidence="2">
    <location>
        <begin position="4"/>
        <end position="232"/>
    </location>
</feature>
<proteinExistence type="inferred from homology"/>
<dbReference type="Proteomes" id="UP001250932">
    <property type="component" value="Unassembled WGS sequence"/>
</dbReference>
<dbReference type="PANTHER" id="PTHR43000">
    <property type="entry name" value="DTDP-D-GLUCOSE 4,6-DEHYDRATASE-RELATED"/>
    <property type="match status" value="1"/>
</dbReference>
<dbReference type="InterPro" id="IPR001509">
    <property type="entry name" value="Epimerase_deHydtase"/>
</dbReference>
<reference evidence="3 4" key="1">
    <citation type="journal article" date="2023" name="ISME J.">
        <title>Cultivation and genomic characterization of novel and ubiquitous marine nitrite-oxidizing bacteria from the Nitrospirales.</title>
        <authorList>
            <person name="Mueller A.J."/>
            <person name="Daebeler A."/>
            <person name="Herbold C.W."/>
            <person name="Kirkegaard R.H."/>
            <person name="Daims H."/>
        </authorList>
    </citation>
    <scope>NUCLEOTIDE SEQUENCE [LARGE SCALE GENOMIC DNA]</scope>
    <source>
        <strain evidence="3 4">EB</strain>
    </source>
</reference>
<dbReference type="InterPro" id="IPR036291">
    <property type="entry name" value="NAD(P)-bd_dom_sf"/>
</dbReference>
<dbReference type="Gene3D" id="3.40.50.720">
    <property type="entry name" value="NAD(P)-binding Rossmann-like Domain"/>
    <property type="match status" value="1"/>
</dbReference>
<dbReference type="SUPFAM" id="SSF51735">
    <property type="entry name" value="NAD(P)-binding Rossmann-fold domains"/>
    <property type="match status" value="1"/>
</dbReference>
<dbReference type="RefSeq" id="WP_313832028.1">
    <property type="nucleotide sequence ID" value="NZ_JAQOUE010000001.1"/>
</dbReference>